<keyword evidence="13" id="KW-0472">Membrane</keyword>
<dbReference type="SUPFAM" id="SSF52172">
    <property type="entry name" value="CheY-like"/>
    <property type="match status" value="2"/>
</dbReference>
<feature type="domain" description="HPt" evidence="20">
    <location>
        <begin position="799"/>
        <end position="892"/>
    </location>
</feature>
<dbReference type="CDD" id="cd16922">
    <property type="entry name" value="HATPase_EvgS-ArcB-TorS-like"/>
    <property type="match status" value="1"/>
</dbReference>
<feature type="domain" description="Response regulatory" evidence="19">
    <location>
        <begin position="649"/>
        <end position="767"/>
    </location>
</feature>
<dbReference type="InterPro" id="IPR003594">
    <property type="entry name" value="HATPase_dom"/>
</dbReference>
<comment type="subunit">
    <text evidence="14">At low DSF concentrations, interacts with RpfF.</text>
</comment>
<dbReference type="CDD" id="cd00082">
    <property type="entry name" value="HisKA"/>
    <property type="match status" value="1"/>
</dbReference>
<dbReference type="Gene3D" id="1.10.287.130">
    <property type="match status" value="1"/>
</dbReference>
<reference evidence="21 22" key="1">
    <citation type="submission" date="2020-08" db="EMBL/GenBank/DDBJ databases">
        <title>Functional genomics of gut bacteria from endangered species of beetles.</title>
        <authorList>
            <person name="Carlos-Shanley C."/>
        </authorList>
    </citation>
    <scope>NUCLEOTIDE SEQUENCE [LARGE SCALE GENOMIC DNA]</scope>
    <source>
        <strain evidence="21 22">S00202</strain>
    </source>
</reference>
<keyword evidence="5 17" id="KW-0597">Phosphoprotein</keyword>
<dbReference type="PROSITE" id="PS50109">
    <property type="entry name" value="HIS_KIN"/>
    <property type="match status" value="1"/>
</dbReference>
<keyword evidence="12" id="KW-0902">Two-component regulatory system</keyword>
<dbReference type="GO" id="GO:0005886">
    <property type="term" value="C:plasma membrane"/>
    <property type="evidence" value="ECO:0007669"/>
    <property type="project" value="UniProtKB-SubCell"/>
</dbReference>
<dbReference type="Gene3D" id="3.30.565.10">
    <property type="entry name" value="Histidine kinase-like ATPase, C-terminal domain"/>
    <property type="match status" value="1"/>
</dbReference>
<name>A0A7X0BP21_9PSED</name>
<feature type="domain" description="Histidine kinase" evidence="18">
    <location>
        <begin position="273"/>
        <end position="490"/>
    </location>
</feature>
<keyword evidence="22" id="KW-1185">Reference proteome</keyword>
<evidence type="ECO:0000256" key="10">
    <source>
        <dbReference type="ARBA" id="ARBA00022840"/>
    </source>
</evidence>
<dbReference type="Gene3D" id="1.20.120.160">
    <property type="entry name" value="HPT domain"/>
    <property type="match status" value="1"/>
</dbReference>
<keyword evidence="10" id="KW-0067">ATP-binding</keyword>
<dbReference type="InterPro" id="IPR008207">
    <property type="entry name" value="Sig_transdc_His_kin_Hpt_dom"/>
</dbReference>
<evidence type="ECO:0000256" key="17">
    <source>
        <dbReference type="PROSITE-ProRule" id="PRU00169"/>
    </source>
</evidence>
<dbReference type="Pfam" id="PF13426">
    <property type="entry name" value="PAS_9"/>
    <property type="match status" value="1"/>
</dbReference>
<evidence type="ECO:0000256" key="2">
    <source>
        <dbReference type="ARBA" id="ARBA00004651"/>
    </source>
</evidence>
<evidence type="ECO:0000259" key="18">
    <source>
        <dbReference type="PROSITE" id="PS50109"/>
    </source>
</evidence>
<dbReference type="SUPFAM" id="SSF55785">
    <property type="entry name" value="PYP-like sensor domain (PAS domain)"/>
    <property type="match status" value="2"/>
</dbReference>
<dbReference type="InterPro" id="IPR003661">
    <property type="entry name" value="HisK_dim/P_dom"/>
</dbReference>
<protein>
    <recommendedName>
        <fullName evidence="15">Sensory/regulatory protein RpfC</fullName>
        <ecNumber evidence="3">2.7.13.3</ecNumber>
    </recommendedName>
</protein>
<dbReference type="Pfam" id="PF02518">
    <property type="entry name" value="HATPase_c"/>
    <property type="match status" value="1"/>
</dbReference>
<keyword evidence="11" id="KW-1133">Transmembrane helix</keyword>
<evidence type="ECO:0000256" key="11">
    <source>
        <dbReference type="ARBA" id="ARBA00022989"/>
    </source>
</evidence>
<evidence type="ECO:0000256" key="9">
    <source>
        <dbReference type="ARBA" id="ARBA00022777"/>
    </source>
</evidence>
<dbReference type="EMBL" id="JACHLL010000001">
    <property type="protein sequence ID" value="MBB6340212.1"/>
    <property type="molecule type" value="Genomic_DNA"/>
</dbReference>
<dbReference type="NCBIfam" id="TIGR00229">
    <property type="entry name" value="sensory_box"/>
    <property type="match status" value="1"/>
</dbReference>
<dbReference type="EC" id="2.7.13.3" evidence="3"/>
<dbReference type="GO" id="GO:0000155">
    <property type="term" value="F:phosphorelay sensor kinase activity"/>
    <property type="evidence" value="ECO:0007669"/>
    <property type="project" value="InterPro"/>
</dbReference>
<dbReference type="CDD" id="cd00130">
    <property type="entry name" value="PAS"/>
    <property type="match status" value="1"/>
</dbReference>
<dbReference type="InterPro" id="IPR004358">
    <property type="entry name" value="Sig_transdc_His_kin-like_C"/>
</dbReference>
<comment type="catalytic activity">
    <reaction evidence="1">
        <text>ATP + protein L-histidine = ADP + protein N-phospho-L-histidine.</text>
        <dbReference type="EC" id="2.7.13.3"/>
    </reaction>
</comment>
<dbReference type="InterPro" id="IPR036890">
    <property type="entry name" value="HATPase_C_sf"/>
</dbReference>
<dbReference type="SMART" id="SM00388">
    <property type="entry name" value="HisKA"/>
    <property type="match status" value="1"/>
</dbReference>
<evidence type="ECO:0000313" key="22">
    <source>
        <dbReference type="Proteomes" id="UP000557193"/>
    </source>
</evidence>
<evidence type="ECO:0000259" key="20">
    <source>
        <dbReference type="PROSITE" id="PS50894"/>
    </source>
</evidence>
<comment type="subcellular location">
    <subcellularLocation>
        <location evidence="2">Cell membrane</location>
        <topology evidence="2">Multi-pass membrane protein</topology>
    </subcellularLocation>
</comment>
<feature type="modified residue" description="4-aspartylphosphate" evidence="17">
    <location>
        <position position="698"/>
    </location>
</feature>
<feature type="modified residue" description="Phosphohistidine" evidence="16">
    <location>
        <position position="838"/>
    </location>
</feature>
<dbReference type="InterPro" id="IPR005467">
    <property type="entry name" value="His_kinase_dom"/>
</dbReference>
<dbReference type="InterPro" id="IPR036097">
    <property type="entry name" value="HisK_dim/P_sf"/>
</dbReference>
<dbReference type="FunFam" id="3.30.565.10:FF:000010">
    <property type="entry name" value="Sensor histidine kinase RcsC"/>
    <property type="match status" value="1"/>
</dbReference>
<dbReference type="Proteomes" id="UP000557193">
    <property type="component" value="Unassembled WGS sequence"/>
</dbReference>
<evidence type="ECO:0000256" key="3">
    <source>
        <dbReference type="ARBA" id="ARBA00012438"/>
    </source>
</evidence>
<evidence type="ECO:0000256" key="4">
    <source>
        <dbReference type="ARBA" id="ARBA00022475"/>
    </source>
</evidence>
<evidence type="ECO:0000256" key="8">
    <source>
        <dbReference type="ARBA" id="ARBA00022741"/>
    </source>
</evidence>
<dbReference type="Pfam" id="PF13188">
    <property type="entry name" value="PAS_8"/>
    <property type="match status" value="1"/>
</dbReference>
<dbReference type="PANTHER" id="PTHR45339:SF1">
    <property type="entry name" value="HYBRID SIGNAL TRANSDUCTION HISTIDINE KINASE J"/>
    <property type="match status" value="1"/>
</dbReference>
<dbReference type="SMART" id="SM00387">
    <property type="entry name" value="HATPase_c"/>
    <property type="match status" value="1"/>
</dbReference>
<dbReference type="SMART" id="SM00448">
    <property type="entry name" value="REC"/>
    <property type="match status" value="2"/>
</dbReference>
<keyword evidence="7" id="KW-0812">Transmembrane</keyword>
<keyword evidence="6" id="KW-0808">Transferase</keyword>
<dbReference type="SUPFAM" id="SSF47384">
    <property type="entry name" value="Homodimeric domain of signal transducing histidine kinase"/>
    <property type="match status" value="1"/>
</dbReference>
<feature type="domain" description="Response regulatory" evidence="19">
    <location>
        <begin position="512"/>
        <end position="626"/>
    </location>
</feature>
<evidence type="ECO:0000256" key="16">
    <source>
        <dbReference type="PROSITE-ProRule" id="PRU00110"/>
    </source>
</evidence>
<dbReference type="Gene3D" id="3.40.50.2300">
    <property type="match status" value="2"/>
</dbReference>
<dbReference type="CDD" id="cd17546">
    <property type="entry name" value="REC_hyHK_CKI1_RcsC-like"/>
    <property type="match status" value="1"/>
</dbReference>
<accession>A0A7X0BP21</accession>
<dbReference type="SUPFAM" id="SSF47226">
    <property type="entry name" value="Histidine-containing phosphotransfer domain, HPT domain"/>
    <property type="match status" value="1"/>
</dbReference>
<evidence type="ECO:0000256" key="12">
    <source>
        <dbReference type="ARBA" id="ARBA00023012"/>
    </source>
</evidence>
<feature type="modified residue" description="4-aspartylphosphate" evidence="17">
    <location>
        <position position="562"/>
    </location>
</feature>
<proteinExistence type="predicted"/>
<dbReference type="Pfam" id="PF00512">
    <property type="entry name" value="HisKA"/>
    <property type="match status" value="1"/>
</dbReference>
<evidence type="ECO:0000256" key="14">
    <source>
        <dbReference type="ARBA" id="ARBA00064003"/>
    </source>
</evidence>
<dbReference type="FunFam" id="1.10.287.130:FF:000002">
    <property type="entry name" value="Two-component osmosensing histidine kinase"/>
    <property type="match status" value="1"/>
</dbReference>
<dbReference type="SMART" id="SM00091">
    <property type="entry name" value="PAS"/>
    <property type="match status" value="2"/>
</dbReference>
<dbReference type="AlphaFoldDB" id="A0A7X0BP21"/>
<evidence type="ECO:0000256" key="13">
    <source>
        <dbReference type="ARBA" id="ARBA00023136"/>
    </source>
</evidence>
<dbReference type="InterPro" id="IPR035965">
    <property type="entry name" value="PAS-like_dom_sf"/>
</dbReference>
<organism evidence="21 22">
    <name type="scientific">Pseudomonas fluvialis</name>
    <dbReference type="NCBI Taxonomy" id="1793966"/>
    <lineage>
        <taxon>Bacteria</taxon>
        <taxon>Pseudomonadati</taxon>
        <taxon>Pseudomonadota</taxon>
        <taxon>Gammaproteobacteria</taxon>
        <taxon>Pseudomonadales</taxon>
        <taxon>Pseudomonadaceae</taxon>
        <taxon>Pseudomonas</taxon>
    </lineage>
</organism>
<dbReference type="SUPFAM" id="SSF55874">
    <property type="entry name" value="ATPase domain of HSP90 chaperone/DNA topoisomerase II/histidine kinase"/>
    <property type="match status" value="1"/>
</dbReference>
<dbReference type="InterPro" id="IPR011006">
    <property type="entry name" value="CheY-like_superfamily"/>
</dbReference>
<dbReference type="Gene3D" id="3.30.450.20">
    <property type="entry name" value="PAS domain"/>
    <property type="match status" value="2"/>
</dbReference>
<dbReference type="InterPro" id="IPR036641">
    <property type="entry name" value="HPT_dom_sf"/>
</dbReference>
<evidence type="ECO:0000256" key="7">
    <source>
        <dbReference type="ARBA" id="ARBA00022692"/>
    </source>
</evidence>
<gene>
    <name evidence="21" type="ORF">HNP49_000362</name>
</gene>
<sequence length="896" mass="97959">MSSPSPAAIAQAILAHYEQAMLVVDPATLCVVEANPPACQALGYSREALLQLPITEIESSIQDLFFWDEVRDGQISDLTAVEGEYRRKDGSLFSVEKSLRQMAVGEHTLLLLSFRDAAPQKAVNEALEHSTSLLAATLEATAEGILVTRLDGGISNMNRHFARMWQIPETLLVAGVDAAILTFLDSQLEPGLQAVVELTQHASDDPSQFVTLPLLDGRYFERHRIPLYINRQLQGQVFSFRDVTLRIRKEVELEQAIQAAEAANRAKSAFLAVMSHEIRTPMNGILGMLDLTLDTSLNSEQQRYLEMAKLSADALLNIINDILDFSKIEAGKLELASEPFDIAATCWEALQLLAVRAEEKGLELILDIAPDVPARLLGDSGRLRQIVINLVGNAIKFTERGSVRLCLDLQADGSLHGRVIDTGIGIAAEAQASIFEAFSQADSSISRKFGGTGLGLSIVGRLVQLMHGRLWLESQLGQGSTFHFSLQLPALADSPTQPRPSEEQLRVMQGLPVLVVESQAELRQLLGACLQDWQLQPVAAADLVEAMTLLAERPTLKLALIDGRLQDGDGFLLAEEVQRNLGLTPLMLLNSTQLGAGSQRCGELGLSHLSKPLAKPELLDTLLRQLGLVSGERPARAAASSTVQLAPQDILLVEDNEINAMLACKLLERHQHRVLVAHNGIEALAMLDMCRFDLAFMDMYMPEMGGLEATQRIREREAGSSRHLPIIAMTANAMDSDRDACLAAGMDAFISKPINREQLYRVMTEVLQGLDSHYSASLGHQPAALDGFDYAKALNEADEFVLQVIGQGFHDDLQAGYLDKMQQALSSGDLDSLRMTAHSLKSLLGSFGLSPAQALSGQIEELCRQQRLDETGPLLALLQAEAELFQPLLRERLTRL</sequence>
<dbReference type="GO" id="GO:0005524">
    <property type="term" value="F:ATP binding"/>
    <property type="evidence" value="ECO:0007669"/>
    <property type="project" value="UniProtKB-KW"/>
</dbReference>
<evidence type="ECO:0000256" key="6">
    <source>
        <dbReference type="ARBA" id="ARBA00022679"/>
    </source>
</evidence>
<dbReference type="PRINTS" id="PR00344">
    <property type="entry name" value="BCTRLSENSOR"/>
</dbReference>
<dbReference type="InterPro" id="IPR000014">
    <property type="entry name" value="PAS"/>
</dbReference>
<evidence type="ECO:0000313" key="21">
    <source>
        <dbReference type="EMBL" id="MBB6340212.1"/>
    </source>
</evidence>
<evidence type="ECO:0000259" key="19">
    <source>
        <dbReference type="PROSITE" id="PS50110"/>
    </source>
</evidence>
<dbReference type="RefSeq" id="WP_184680112.1">
    <property type="nucleotide sequence ID" value="NZ_JACHLL010000001.1"/>
</dbReference>
<dbReference type="PROSITE" id="PS50110">
    <property type="entry name" value="RESPONSE_REGULATORY"/>
    <property type="match status" value="2"/>
</dbReference>
<dbReference type="PROSITE" id="PS50894">
    <property type="entry name" value="HPT"/>
    <property type="match status" value="1"/>
</dbReference>
<comment type="caution">
    <text evidence="21">The sequence shown here is derived from an EMBL/GenBank/DDBJ whole genome shotgun (WGS) entry which is preliminary data.</text>
</comment>
<keyword evidence="4" id="KW-1003">Cell membrane</keyword>
<evidence type="ECO:0000256" key="15">
    <source>
        <dbReference type="ARBA" id="ARBA00068150"/>
    </source>
</evidence>
<evidence type="ECO:0000256" key="5">
    <source>
        <dbReference type="ARBA" id="ARBA00022553"/>
    </source>
</evidence>
<dbReference type="Pfam" id="PF01627">
    <property type="entry name" value="Hpt"/>
    <property type="match status" value="1"/>
</dbReference>
<dbReference type="Pfam" id="PF00072">
    <property type="entry name" value="Response_reg"/>
    <property type="match status" value="1"/>
</dbReference>
<keyword evidence="9" id="KW-0418">Kinase</keyword>
<evidence type="ECO:0000256" key="1">
    <source>
        <dbReference type="ARBA" id="ARBA00000085"/>
    </source>
</evidence>
<dbReference type="InterPro" id="IPR001789">
    <property type="entry name" value="Sig_transdc_resp-reg_receiver"/>
</dbReference>
<dbReference type="PANTHER" id="PTHR45339">
    <property type="entry name" value="HYBRID SIGNAL TRANSDUCTION HISTIDINE KINASE J"/>
    <property type="match status" value="1"/>
</dbReference>
<keyword evidence="8" id="KW-0547">Nucleotide-binding</keyword>